<protein>
    <recommendedName>
        <fullName evidence="1">NTF2 domain-containing protein</fullName>
    </recommendedName>
</protein>
<dbReference type="AlphaFoldDB" id="A0A942Z7V4"/>
<gene>
    <name evidence="2" type="ORF">GOQ27_15755</name>
</gene>
<evidence type="ECO:0000259" key="1">
    <source>
        <dbReference type="PROSITE" id="PS50177"/>
    </source>
</evidence>
<evidence type="ECO:0000313" key="3">
    <source>
        <dbReference type="Proteomes" id="UP000724672"/>
    </source>
</evidence>
<dbReference type="PROSITE" id="PS50177">
    <property type="entry name" value="NTF2_DOMAIN"/>
    <property type="match status" value="1"/>
</dbReference>
<keyword evidence="3" id="KW-1185">Reference proteome</keyword>
<evidence type="ECO:0000313" key="2">
    <source>
        <dbReference type="EMBL" id="MBS4539931.1"/>
    </source>
</evidence>
<feature type="domain" description="NTF2" evidence="1">
    <location>
        <begin position="88"/>
        <end position="218"/>
    </location>
</feature>
<organism evidence="2 3">
    <name type="scientific">Anaeromonas frigoriresistens</name>
    <dbReference type="NCBI Taxonomy" id="2683708"/>
    <lineage>
        <taxon>Bacteria</taxon>
        <taxon>Bacillati</taxon>
        <taxon>Bacillota</taxon>
        <taxon>Tissierellia</taxon>
        <taxon>Tissierellales</taxon>
        <taxon>Thermohalobacteraceae</taxon>
        <taxon>Anaeromonas</taxon>
    </lineage>
</organism>
<dbReference type="RefSeq" id="WP_203367836.1">
    <property type="nucleotide sequence ID" value="NZ_WSFT01000053.1"/>
</dbReference>
<reference evidence="2" key="1">
    <citation type="submission" date="2019-12" db="EMBL/GenBank/DDBJ databases">
        <title>Clostridiaceae gen. nov. sp. nov., isolated from sediment in Xinjiang, China.</title>
        <authorList>
            <person name="Zhang R."/>
        </authorList>
    </citation>
    <scope>NUCLEOTIDE SEQUENCE</scope>
    <source>
        <strain evidence="2">D2Q-11</strain>
    </source>
</reference>
<comment type="caution">
    <text evidence="2">The sequence shown here is derived from an EMBL/GenBank/DDBJ whole genome shotgun (WGS) entry which is preliminary data.</text>
</comment>
<dbReference type="Proteomes" id="UP000724672">
    <property type="component" value="Unassembled WGS sequence"/>
</dbReference>
<proteinExistence type="predicted"/>
<accession>A0A942Z7V4</accession>
<sequence>MNSQIDYKTQLNYLLNKDEKDIIRKDIYEFNKIVYIMNHIDPIYIKKEIYFDTLFEKRDIKKLLILVCTEYIQNIDKKINANIDEYHLTIDFIKKFYDVFKPIEVKKGYLAIYPKLSIKKYVSEVIKERNFDNFYISETTLEQLITMLMAFSKFELQNIDTKDFGEINFPTLVLANIKLYEKGILSIEKNEEKKVVFYLKPMNNTNKPIKIINDEEFIMCKILKTLNKRTNEKFTLNDFIQ</sequence>
<dbReference type="EMBL" id="WSFT01000053">
    <property type="protein sequence ID" value="MBS4539931.1"/>
    <property type="molecule type" value="Genomic_DNA"/>
</dbReference>
<name>A0A942Z7V4_9FIRM</name>
<dbReference type="InterPro" id="IPR018222">
    <property type="entry name" value="Nuclear_transport_factor_2_euk"/>
</dbReference>